<evidence type="ECO:0000313" key="1">
    <source>
        <dbReference type="EMBL" id="MEM0518655.1"/>
    </source>
</evidence>
<name>A0AB35YS89_9FLAO</name>
<proteinExistence type="predicted"/>
<organism evidence="1 2">
    <name type="scientific">Aequorivita flava</name>
    <dbReference type="NCBI Taxonomy" id="3114371"/>
    <lineage>
        <taxon>Bacteria</taxon>
        <taxon>Pseudomonadati</taxon>
        <taxon>Bacteroidota</taxon>
        <taxon>Flavobacteriia</taxon>
        <taxon>Flavobacteriales</taxon>
        <taxon>Flavobacteriaceae</taxon>
        <taxon>Aequorivita</taxon>
    </lineage>
</organism>
<dbReference type="AlphaFoldDB" id="A0AB35YS89"/>
<comment type="caution">
    <text evidence="1">The sequence shown here is derived from an EMBL/GenBank/DDBJ whole genome shotgun (WGS) entry which is preliminary data.</text>
</comment>
<dbReference type="Proteomes" id="UP001388259">
    <property type="component" value="Unassembled WGS sequence"/>
</dbReference>
<accession>A0AB35YS89</accession>
<dbReference type="EMBL" id="JAZBJM010000006">
    <property type="protein sequence ID" value="MEM0518655.1"/>
    <property type="molecule type" value="Genomic_DNA"/>
</dbReference>
<gene>
    <name evidence="1" type="ORF">VZD85_09855</name>
</gene>
<sequence>MKKVHESTDSDWEKTKLSSYITFIDYINYFHSPDFMLTRADEIEGELKALPCR</sequence>
<reference evidence="1" key="1">
    <citation type="submission" date="2024-01" db="EMBL/GenBank/DDBJ databases">
        <title>Aequorivita flavus sp. nov., isolated from deep-sea sediment.</title>
        <authorList>
            <person name="Chen X."/>
        </authorList>
    </citation>
    <scope>NUCLEOTIDE SEQUENCE</scope>
    <source>
        <strain evidence="1">MCCC 1A16923</strain>
    </source>
</reference>
<evidence type="ECO:0000313" key="2">
    <source>
        <dbReference type="Proteomes" id="UP001388259"/>
    </source>
</evidence>
<protein>
    <submittedName>
        <fullName evidence="1">Uncharacterized protein</fullName>
    </submittedName>
</protein>